<name>F4BZS2_METSG</name>
<dbReference type="AlphaFoldDB" id="F4BZS2"/>
<gene>
    <name evidence="4" type="ordered locus">MCON_2658</name>
</gene>
<evidence type="ECO:0000259" key="2">
    <source>
        <dbReference type="Pfam" id="PF01558"/>
    </source>
</evidence>
<dbReference type="InterPro" id="IPR019752">
    <property type="entry name" value="Pyrv/ketoisovalerate_OxRed_cat"/>
</dbReference>
<dbReference type="InterPro" id="IPR029061">
    <property type="entry name" value="THDP-binding"/>
</dbReference>
<evidence type="ECO:0000313" key="4">
    <source>
        <dbReference type="EMBL" id="AEB69067.1"/>
    </source>
</evidence>
<dbReference type="InterPro" id="IPR022367">
    <property type="entry name" value="2-oxoacid/accept_OxRdtase_asu"/>
</dbReference>
<dbReference type="Proteomes" id="UP000007807">
    <property type="component" value="Chromosome"/>
</dbReference>
<feature type="domain" description="Pyruvate flavodoxin/ferredoxin oxidoreductase pyrimidine binding" evidence="3">
    <location>
        <begin position="197"/>
        <end position="428"/>
    </location>
</feature>
<evidence type="ECO:0000256" key="1">
    <source>
        <dbReference type="ARBA" id="ARBA00023002"/>
    </source>
</evidence>
<dbReference type="GO" id="GO:0016903">
    <property type="term" value="F:oxidoreductase activity, acting on the aldehyde or oxo group of donors"/>
    <property type="evidence" value="ECO:0007669"/>
    <property type="project" value="InterPro"/>
</dbReference>
<feature type="domain" description="Pyruvate/ketoisovalerate oxidoreductase catalytic" evidence="2">
    <location>
        <begin position="12"/>
        <end position="169"/>
    </location>
</feature>
<dbReference type="InterPro" id="IPR050722">
    <property type="entry name" value="Pyruvate:ferred/Flavod_OxRd"/>
</dbReference>
<dbReference type="Gene3D" id="3.40.50.920">
    <property type="match status" value="1"/>
</dbReference>
<dbReference type="Gene3D" id="3.40.920.10">
    <property type="entry name" value="Pyruvate-ferredoxin oxidoreductase, PFOR, domain III"/>
    <property type="match status" value="1"/>
</dbReference>
<dbReference type="Gene3D" id="3.40.50.970">
    <property type="match status" value="1"/>
</dbReference>
<dbReference type="STRING" id="990316.MCON_2658"/>
<dbReference type="PANTHER" id="PTHR32154:SF20">
    <property type="entry name" value="2-OXOGLUTARATE OXIDOREDUCTASE SUBUNIT KORA"/>
    <property type="match status" value="1"/>
</dbReference>
<dbReference type="GO" id="GO:0006082">
    <property type="term" value="P:organic acid metabolic process"/>
    <property type="evidence" value="ECO:0007669"/>
    <property type="project" value="UniProtKB-ARBA"/>
</dbReference>
<dbReference type="RefSeq" id="WP_013720094.1">
    <property type="nucleotide sequence ID" value="NC_015416.1"/>
</dbReference>
<dbReference type="SUPFAM" id="SSF52518">
    <property type="entry name" value="Thiamin diphosphate-binding fold (THDP-binding)"/>
    <property type="match status" value="1"/>
</dbReference>
<dbReference type="InterPro" id="IPR002869">
    <property type="entry name" value="Pyrv_flavodox_OxRed_cen"/>
</dbReference>
<dbReference type="Pfam" id="PF01558">
    <property type="entry name" value="POR"/>
    <property type="match status" value="1"/>
</dbReference>
<reference evidence="4 5" key="1">
    <citation type="journal article" date="2011" name="J. Bacteriol.">
        <title>Complete genome sequence of Methanosaeta concilii, a specialist in aceticlastic methanogenesis.</title>
        <authorList>
            <person name="Barber R.D."/>
            <person name="Zhang L."/>
            <person name="Harnack M."/>
            <person name="Olson M.V."/>
            <person name="Kaul R."/>
            <person name="Ingram-Smith C."/>
            <person name="Smith K.S."/>
        </authorList>
    </citation>
    <scope>NUCLEOTIDE SEQUENCE [LARGE SCALE GENOMIC DNA]</scope>
    <source>
        <strain evidence="5">ATCC 5969 / DSM 3671 / JCM 10134 / NBRC 103675 / OCM 69 / GP-6</strain>
    </source>
</reference>
<dbReference type="NCBIfam" id="TIGR03710">
    <property type="entry name" value="OAFO_sf"/>
    <property type="match status" value="1"/>
</dbReference>
<dbReference type="GO" id="GO:0006979">
    <property type="term" value="P:response to oxidative stress"/>
    <property type="evidence" value="ECO:0007669"/>
    <property type="project" value="TreeGrafter"/>
</dbReference>
<sequence>MEDFSILIGGIAGDGINEAGLTAARLMNRLGYRIFMYYDYPSLIKGGHNFSMVRASSERIGVCRDEIDLLIALNQDTVDRHSGRLKEGSIFIFDADNVMGEGIAEKSCGISVTGILKEEGAPSVMKNSCILGAFCHAVGIEWTVLEEVLKKHIPKKLELNLKVARRGYDQASEFCRIAWLDNSPEPIITGNQAISLGLIRAGLEAYVAYPMTPSSAILDFMANSAEEFGLKVVHPESEIAVILMAEGFAYAGVRAAVGTSGGGFCLMTEALSLAGMAEIPLAIVVAQRTGPSTGLPTYTAQGDLHFVINAGQGEFPRLVIAPGDAEDAYLWSAAALNLAWKYQIPAFILSDKIVSESQYSLDLGLTGKAETARPAQLWNEQGDYHRYRHSDTGVSPLAYPPQRGQVIKADSYAHDATGITTEDPQITREMSDKRVLKAQSLARELEGYETVKLLGDERSRTCLLFWGSNKGVCKEAADSLGLRAVQVLVLWPFPENRLKDALRGVERLIAVECNATGQLATLCRQYGIDVDDRILKYDGRPFSLNDLEIELERREA</sequence>
<evidence type="ECO:0000259" key="3">
    <source>
        <dbReference type="Pfam" id="PF01855"/>
    </source>
</evidence>
<dbReference type="InterPro" id="IPR002880">
    <property type="entry name" value="Pyrv_Fd/Flavodoxin_OxRdtase_N"/>
</dbReference>
<accession>F4BZS2</accession>
<dbReference type="InterPro" id="IPR009014">
    <property type="entry name" value="Transketo_C/PFOR_II"/>
</dbReference>
<dbReference type="GeneID" id="10462021"/>
<dbReference type="KEGG" id="mcj:MCON_2658"/>
<dbReference type="Pfam" id="PF01855">
    <property type="entry name" value="POR_N"/>
    <property type="match status" value="1"/>
</dbReference>
<protein>
    <submittedName>
        <fullName evidence="4">Pyruvate flavodoxin/ferredoxin oxidoreductase domain protein</fullName>
    </submittedName>
</protein>
<keyword evidence="1" id="KW-0560">Oxidoreductase</keyword>
<organism evidence="4 5">
    <name type="scientific">Methanothrix soehngenii (strain ATCC 5969 / DSM 3671 / JCM 10134 / NBRC 103675 / OCM 69 / GP-6)</name>
    <name type="common">Methanosaeta concilii</name>
    <dbReference type="NCBI Taxonomy" id="990316"/>
    <lineage>
        <taxon>Archaea</taxon>
        <taxon>Methanobacteriati</taxon>
        <taxon>Methanobacteriota</taxon>
        <taxon>Stenosarchaea group</taxon>
        <taxon>Methanomicrobia</taxon>
        <taxon>Methanotrichales</taxon>
        <taxon>Methanotrichaceae</taxon>
        <taxon>Methanothrix</taxon>
    </lineage>
</organism>
<proteinExistence type="predicted"/>
<dbReference type="PANTHER" id="PTHR32154">
    <property type="entry name" value="PYRUVATE-FLAVODOXIN OXIDOREDUCTASE-RELATED"/>
    <property type="match status" value="1"/>
</dbReference>
<dbReference type="HOGENOM" id="CLU_017038_1_0_2"/>
<keyword evidence="5" id="KW-1185">Reference proteome</keyword>
<evidence type="ECO:0000313" key="5">
    <source>
        <dbReference type="Proteomes" id="UP000007807"/>
    </source>
</evidence>
<dbReference type="CDD" id="cd07034">
    <property type="entry name" value="TPP_PYR_PFOR_IOR-alpha_like"/>
    <property type="match status" value="1"/>
</dbReference>
<keyword evidence="4" id="KW-0670">Pyruvate</keyword>
<dbReference type="SUPFAM" id="SSF52922">
    <property type="entry name" value="TK C-terminal domain-like"/>
    <property type="match status" value="1"/>
</dbReference>
<dbReference type="EMBL" id="CP002565">
    <property type="protein sequence ID" value="AEB69067.1"/>
    <property type="molecule type" value="Genomic_DNA"/>
</dbReference>
<dbReference type="GO" id="GO:0044272">
    <property type="term" value="P:sulfur compound biosynthetic process"/>
    <property type="evidence" value="ECO:0007669"/>
    <property type="project" value="UniProtKB-ARBA"/>
</dbReference>
<dbReference type="InParanoid" id="F4BZS2"/>
<dbReference type="SUPFAM" id="SSF53323">
    <property type="entry name" value="Pyruvate-ferredoxin oxidoreductase, PFOR, domain III"/>
    <property type="match status" value="1"/>
</dbReference>